<dbReference type="InterPro" id="IPR018060">
    <property type="entry name" value="HTH_AraC"/>
</dbReference>
<proteinExistence type="predicted"/>
<dbReference type="PANTHER" id="PTHR43280">
    <property type="entry name" value="ARAC-FAMILY TRANSCRIPTIONAL REGULATOR"/>
    <property type="match status" value="1"/>
</dbReference>
<dbReference type="EMBL" id="JAHLFG010000054">
    <property type="protein sequence ID" value="MBU3826822.1"/>
    <property type="molecule type" value="Genomic_DNA"/>
</dbReference>
<dbReference type="InterPro" id="IPR009057">
    <property type="entry name" value="Homeodomain-like_sf"/>
</dbReference>
<protein>
    <submittedName>
        <fullName evidence="5">Helix-turn-helix domain-containing protein</fullName>
    </submittedName>
</protein>
<keyword evidence="3" id="KW-0804">Transcription</keyword>
<dbReference type="SUPFAM" id="SSF46689">
    <property type="entry name" value="Homeodomain-like"/>
    <property type="match status" value="1"/>
</dbReference>
<dbReference type="GO" id="GO:0043565">
    <property type="term" value="F:sequence-specific DNA binding"/>
    <property type="evidence" value="ECO:0007669"/>
    <property type="project" value="InterPro"/>
</dbReference>
<name>A0A9E2KNY2_9GAMM</name>
<dbReference type="PROSITE" id="PS01124">
    <property type="entry name" value="HTH_ARAC_FAMILY_2"/>
    <property type="match status" value="1"/>
</dbReference>
<evidence type="ECO:0000256" key="2">
    <source>
        <dbReference type="ARBA" id="ARBA00023125"/>
    </source>
</evidence>
<dbReference type="PANTHER" id="PTHR43280:SF10">
    <property type="entry name" value="REGULATORY PROTEIN POCR"/>
    <property type="match status" value="1"/>
</dbReference>
<feature type="domain" description="HTH araC/xylS-type" evidence="4">
    <location>
        <begin position="278"/>
        <end position="376"/>
    </location>
</feature>
<dbReference type="GO" id="GO:0003700">
    <property type="term" value="F:DNA-binding transcription factor activity"/>
    <property type="evidence" value="ECO:0007669"/>
    <property type="project" value="InterPro"/>
</dbReference>
<dbReference type="PROSITE" id="PS00041">
    <property type="entry name" value="HTH_ARAC_FAMILY_1"/>
    <property type="match status" value="1"/>
</dbReference>
<keyword evidence="1" id="KW-0805">Transcription regulation</keyword>
<keyword evidence="2" id="KW-0238">DNA-binding</keyword>
<dbReference type="InterPro" id="IPR018062">
    <property type="entry name" value="HTH_AraC-typ_CS"/>
</dbReference>
<comment type="caution">
    <text evidence="5">The sequence shown here is derived from an EMBL/GenBank/DDBJ whole genome shotgun (WGS) entry which is preliminary data.</text>
</comment>
<reference evidence="5" key="2">
    <citation type="submission" date="2021-04" db="EMBL/GenBank/DDBJ databases">
        <authorList>
            <person name="Gilroy R."/>
        </authorList>
    </citation>
    <scope>NUCLEOTIDE SEQUENCE</scope>
    <source>
        <strain evidence="5">687</strain>
    </source>
</reference>
<accession>A0A9E2KNY2</accession>
<evidence type="ECO:0000256" key="3">
    <source>
        <dbReference type="ARBA" id="ARBA00023163"/>
    </source>
</evidence>
<dbReference type="Gene3D" id="1.10.10.60">
    <property type="entry name" value="Homeodomain-like"/>
    <property type="match status" value="2"/>
</dbReference>
<evidence type="ECO:0000259" key="4">
    <source>
        <dbReference type="PROSITE" id="PS01124"/>
    </source>
</evidence>
<reference evidence="5" key="1">
    <citation type="journal article" date="2021" name="PeerJ">
        <title>Extensive microbial diversity within the chicken gut microbiome revealed by metagenomics and culture.</title>
        <authorList>
            <person name="Gilroy R."/>
            <person name="Ravi A."/>
            <person name="Getino M."/>
            <person name="Pursley I."/>
            <person name="Horton D.L."/>
            <person name="Alikhan N.F."/>
            <person name="Baker D."/>
            <person name="Gharbi K."/>
            <person name="Hall N."/>
            <person name="Watson M."/>
            <person name="Adriaenssens E.M."/>
            <person name="Foster-Nyarko E."/>
            <person name="Jarju S."/>
            <person name="Secka A."/>
            <person name="Antonio M."/>
            <person name="Oren A."/>
            <person name="Chaudhuri R.R."/>
            <person name="La Ragione R."/>
            <person name="Hildebrand F."/>
            <person name="Pallen M.J."/>
        </authorList>
    </citation>
    <scope>NUCLEOTIDE SEQUENCE</scope>
    <source>
        <strain evidence="5">687</strain>
    </source>
</reference>
<evidence type="ECO:0000256" key="1">
    <source>
        <dbReference type="ARBA" id="ARBA00023015"/>
    </source>
</evidence>
<organism evidence="5 6">
    <name type="scientific">Candidatus Anaerobiospirillum merdipullorum</name>
    <dbReference type="NCBI Taxonomy" id="2838450"/>
    <lineage>
        <taxon>Bacteria</taxon>
        <taxon>Pseudomonadati</taxon>
        <taxon>Pseudomonadota</taxon>
        <taxon>Gammaproteobacteria</taxon>
        <taxon>Aeromonadales</taxon>
        <taxon>Succinivibrionaceae</taxon>
        <taxon>Anaerobiospirillum</taxon>
    </lineage>
</organism>
<gene>
    <name evidence="5" type="ORF">IAA31_04970</name>
</gene>
<dbReference type="Pfam" id="PF12833">
    <property type="entry name" value="HTH_18"/>
    <property type="match status" value="1"/>
</dbReference>
<sequence length="377" mass="42122">MTPTDELLLSKLSMLTAQLNCAFAPEENLRPWPRQNTQAPDLRKNEVAQTLRTRLGTQTQAFCLSSGKDLGGLYTSDGMWIIVGPLERDAENLYGPLNQRIKAVNIVLELFAAMDWRTAAHNPPLDEKKIAEVIEQLKQDSTLNLPKISDVLPSDSPHNTYAYEQGHLDGITQGDPEKAVRALLSPMHGKEGRMGYTELRHYKNSAIINAVLAARAAIRGGLGIEEAYTFADFFILAAELCRSVSEAQLLRQTITYRFAQLVKDRCPNPASSARPLVRAILNEISRHQFQKTDRDSLLKSLNCSPDYAERLFKEDIGMSIMDYLRDLRIRTACDLLTGSQLKVGDIAALLQFSSTSHFARVFKKVTGRAPLDYRAQS</sequence>
<dbReference type="Proteomes" id="UP000824150">
    <property type="component" value="Unassembled WGS sequence"/>
</dbReference>
<dbReference type="SMART" id="SM00342">
    <property type="entry name" value="HTH_ARAC"/>
    <property type="match status" value="1"/>
</dbReference>
<evidence type="ECO:0000313" key="6">
    <source>
        <dbReference type="Proteomes" id="UP000824150"/>
    </source>
</evidence>
<dbReference type="AlphaFoldDB" id="A0A9E2KNY2"/>
<evidence type="ECO:0000313" key="5">
    <source>
        <dbReference type="EMBL" id="MBU3826822.1"/>
    </source>
</evidence>